<evidence type="ECO:0000256" key="3">
    <source>
        <dbReference type="ARBA" id="ARBA00023163"/>
    </source>
</evidence>
<gene>
    <name evidence="7" type="ORF">FcAc13_01645</name>
</gene>
<dbReference type="InterPro" id="IPR009057">
    <property type="entry name" value="Homeodomain-like_sf"/>
</dbReference>
<keyword evidence="3" id="KW-0804">Transcription</keyword>
<comment type="caution">
    <text evidence="7">The sequence shown here is derived from an EMBL/GenBank/DDBJ whole genome shotgun (WGS) entry which is preliminary data.</text>
</comment>
<proteinExistence type="predicted"/>
<evidence type="ECO:0000256" key="2">
    <source>
        <dbReference type="ARBA" id="ARBA00023125"/>
    </source>
</evidence>
<dbReference type="Pfam" id="PF00440">
    <property type="entry name" value="TetR_N"/>
    <property type="match status" value="1"/>
</dbReference>
<evidence type="ECO:0000256" key="1">
    <source>
        <dbReference type="ARBA" id="ARBA00023015"/>
    </source>
</evidence>
<evidence type="ECO:0000256" key="4">
    <source>
        <dbReference type="PROSITE-ProRule" id="PRU00335"/>
    </source>
</evidence>
<dbReference type="Gene3D" id="1.10.357.10">
    <property type="entry name" value="Tetracycline Repressor, domain 2"/>
    <property type="match status" value="1"/>
</dbReference>
<dbReference type="PRINTS" id="PR00455">
    <property type="entry name" value="HTHTETR"/>
</dbReference>
<dbReference type="EMBL" id="JABURY010000006">
    <property type="protein sequence ID" value="MBC9130010.1"/>
    <property type="molecule type" value="Genomic_DNA"/>
</dbReference>
<feature type="region of interest" description="Disordered" evidence="5">
    <location>
        <begin position="1"/>
        <end position="23"/>
    </location>
</feature>
<reference evidence="7 8" key="1">
    <citation type="submission" date="2020-06" db="EMBL/GenBank/DDBJ databases">
        <title>Frischella cerana isolated from Apis cerana gut homogenate.</title>
        <authorList>
            <person name="Wolter L.A."/>
            <person name="Suenami S."/>
            <person name="Miyazaki R."/>
        </authorList>
    </citation>
    <scope>NUCLEOTIDE SEQUENCE [LARGE SCALE GENOMIC DNA]</scope>
    <source>
        <strain evidence="7 8">Ac13</strain>
    </source>
</reference>
<dbReference type="SUPFAM" id="SSF48498">
    <property type="entry name" value="Tetracyclin repressor-like, C-terminal domain"/>
    <property type="match status" value="1"/>
</dbReference>
<evidence type="ECO:0000256" key="5">
    <source>
        <dbReference type="SAM" id="MobiDB-lite"/>
    </source>
</evidence>
<dbReference type="Proteomes" id="UP000651208">
    <property type="component" value="Unassembled WGS sequence"/>
</dbReference>
<keyword evidence="8" id="KW-1185">Reference proteome</keyword>
<protein>
    <submittedName>
        <fullName evidence="7">TetR family transcriptional regulator C-terminal domain-containing protein</fullName>
    </submittedName>
</protein>
<keyword evidence="1" id="KW-0805">Transcription regulation</keyword>
<dbReference type="Pfam" id="PF16925">
    <property type="entry name" value="TetR_C_13"/>
    <property type="match status" value="1"/>
</dbReference>
<keyword evidence="2 4" id="KW-0238">DNA-binding</keyword>
<dbReference type="InterPro" id="IPR036271">
    <property type="entry name" value="Tet_transcr_reg_TetR-rel_C_sf"/>
</dbReference>
<evidence type="ECO:0000313" key="8">
    <source>
        <dbReference type="Proteomes" id="UP000651208"/>
    </source>
</evidence>
<dbReference type="SUPFAM" id="SSF46689">
    <property type="entry name" value="Homeodomain-like"/>
    <property type="match status" value="1"/>
</dbReference>
<evidence type="ECO:0000259" key="6">
    <source>
        <dbReference type="PROSITE" id="PS50977"/>
    </source>
</evidence>
<dbReference type="InterPro" id="IPR011075">
    <property type="entry name" value="TetR_C"/>
</dbReference>
<accession>A0ABR7QV49</accession>
<dbReference type="InterPro" id="IPR001647">
    <property type="entry name" value="HTH_TetR"/>
</dbReference>
<name>A0ABR7QV49_9GAMM</name>
<evidence type="ECO:0000313" key="7">
    <source>
        <dbReference type="EMBL" id="MBC9130010.1"/>
    </source>
</evidence>
<dbReference type="PANTHER" id="PTHR47506:SF6">
    <property type="entry name" value="HTH-TYPE TRANSCRIPTIONAL REPRESSOR NEMR"/>
    <property type="match status" value="1"/>
</dbReference>
<organism evidence="7 8">
    <name type="scientific">Frischella japonica</name>
    <dbReference type="NCBI Taxonomy" id="2741544"/>
    <lineage>
        <taxon>Bacteria</taxon>
        <taxon>Pseudomonadati</taxon>
        <taxon>Pseudomonadota</taxon>
        <taxon>Gammaproteobacteria</taxon>
        <taxon>Orbales</taxon>
        <taxon>Orbaceae</taxon>
        <taxon>Frischella</taxon>
    </lineage>
</organism>
<feature type="DNA-binding region" description="H-T-H motif" evidence="4">
    <location>
        <begin position="44"/>
        <end position="63"/>
    </location>
</feature>
<dbReference type="PROSITE" id="PS50977">
    <property type="entry name" value="HTH_TETR_2"/>
    <property type="match status" value="1"/>
</dbReference>
<dbReference type="PANTHER" id="PTHR47506">
    <property type="entry name" value="TRANSCRIPTIONAL REGULATORY PROTEIN"/>
    <property type="match status" value="1"/>
</dbReference>
<feature type="domain" description="HTH tetR-type" evidence="6">
    <location>
        <begin position="21"/>
        <end position="81"/>
    </location>
</feature>
<sequence>MKVIQQKPKRGRPPKSTHDHQDTKQALIRSGVELITERGYMTADIDSILKRVGIPKGSFYYYFENKEAFGHAILENYASYFAHKLNKYLNNQTISPLERIYQFYLDAKQGMEKYHFNRGCLVGNLGQEISTIPHSFRQRLNEIFLDWQHCIANCLTEAQLNGDIAQSLNSQTLAYSFWIGWEGAVMRAKLIKNAEPMTIFINYFLNNLDYKPNLGTDHSH</sequence>